<accession>A0A096A4C5</accession>
<evidence type="ECO:0000256" key="1">
    <source>
        <dbReference type="SAM" id="Phobius"/>
    </source>
</evidence>
<keyword evidence="1" id="KW-0472">Membrane</keyword>
<dbReference type="InterPro" id="IPR036259">
    <property type="entry name" value="MFS_trans_sf"/>
</dbReference>
<dbReference type="Proteomes" id="UP000029548">
    <property type="component" value="Unassembled WGS sequence"/>
</dbReference>
<sequence length="428" mass="44697">MALYEKLVSPADTSDMPDDVARDIPANGMKFIAANGLQNAGDQVVNPKTVLPWLLTSQGAPGLAIALLVPIRESLSMLPQAALTPWVKRRALRKSVWVAGSVTQGVMALIMALSAAVLDGTAAAVVILAALAVFALGRSLCSIGSKDVQGRTIPKGQRGQITGLATMLSGFVAITLGLGIRWFGGDDLPTAVLTWMIAISSLTWFIGAIIFHRVTEPAGETSEESAGSWVRESWELLSDDAPFRNFVIVRSLLLVSALSPTFFVALSAERGDGELSGLGPFLIASGAAAILGGRISGKLSDRSSKSTMTWGAGLASLILLAVMAQVTFAEGWSGWALPVAYFLITLTHTGVRVARKTYVVDMAEGDRRTTYVAVANSAMGVILLLTGAISGGLAMLGSVWALGFFAVLGLVGVAMARALPEVSAQTPE</sequence>
<feature type="transmembrane region" description="Helical" evidence="1">
    <location>
        <begin position="122"/>
        <end position="141"/>
    </location>
</feature>
<dbReference type="GO" id="GO:0022857">
    <property type="term" value="F:transmembrane transporter activity"/>
    <property type="evidence" value="ECO:0007669"/>
    <property type="project" value="InterPro"/>
</dbReference>
<organism evidence="2 3">
    <name type="scientific">Corynebacterium freneyi DNF00450</name>
    <dbReference type="NCBI Taxonomy" id="1287475"/>
    <lineage>
        <taxon>Bacteria</taxon>
        <taxon>Bacillati</taxon>
        <taxon>Actinomycetota</taxon>
        <taxon>Actinomycetes</taxon>
        <taxon>Mycobacteriales</taxon>
        <taxon>Corynebacteriaceae</taxon>
        <taxon>Corynebacterium</taxon>
    </lineage>
</organism>
<feature type="transmembrane region" description="Helical" evidence="1">
    <location>
        <begin position="399"/>
        <end position="419"/>
    </location>
</feature>
<reference evidence="2 3" key="1">
    <citation type="submission" date="2014-07" db="EMBL/GenBank/DDBJ databases">
        <authorList>
            <person name="McCorrison J."/>
            <person name="Sanka R."/>
            <person name="Torralba M."/>
            <person name="Gillis M."/>
            <person name="Haft D.H."/>
            <person name="Methe B."/>
            <person name="Sutton G."/>
            <person name="Nelson K.E."/>
        </authorList>
    </citation>
    <scope>NUCLEOTIDE SEQUENCE [LARGE SCALE GENOMIC DNA]</scope>
    <source>
        <strain evidence="2 3">DNF00450</strain>
    </source>
</reference>
<dbReference type="PANTHER" id="PTHR23526">
    <property type="entry name" value="INTEGRAL MEMBRANE TRANSPORT PROTEIN-RELATED"/>
    <property type="match status" value="1"/>
</dbReference>
<feature type="transmembrane region" description="Helical" evidence="1">
    <location>
        <begin position="332"/>
        <end position="351"/>
    </location>
</feature>
<comment type="caution">
    <text evidence="2">The sequence shown here is derived from an EMBL/GenBank/DDBJ whole genome shotgun (WGS) entry which is preliminary data.</text>
</comment>
<dbReference type="eggNOG" id="COG2814">
    <property type="taxonomic scope" value="Bacteria"/>
</dbReference>
<dbReference type="SUPFAM" id="SSF103473">
    <property type="entry name" value="MFS general substrate transporter"/>
    <property type="match status" value="1"/>
</dbReference>
<dbReference type="PANTHER" id="PTHR23526:SF2">
    <property type="entry name" value="MAJOR FACILITATOR SUPERFAMILY (MFS) PROFILE DOMAIN-CONTAINING PROTEIN"/>
    <property type="match status" value="1"/>
</dbReference>
<dbReference type="RefSeq" id="WP_035123084.1">
    <property type="nucleotide sequence ID" value="NZ_JRNE01000071.1"/>
</dbReference>
<feature type="transmembrane region" description="Helical" evidence="1">
    <location>
        <begin position="307"/>
        <end position="326"/>
    </location>
</feature>
<keyword evidence="1" id="KW-1133">Transmembrane helix</keyword>
<dbReference type="InterPro" id="IPR011701">
    <property type="entry name" value="MFS"/>
</dbReference>
<dbReference type="EMBL" id="JRNE01000071">
    <property type="protein sequence ID" value="KGF15734.1"/>
    <property type="molecule type" value="Genomic_DNA"/>
</dbReference>
<proteinExistence type="predicted"/>
<protein>
    <submittedName>
        <fullName evidence="2">MFS transporter</fullName>
    </submittedName>
</protein>
<feature type="transmembrane region" description="Helical" evidence="1">
    <location>
        <begin position="371"/>
        <end position="393"/>
    </location>
</feature>
<dbReference type="Gene3D" id="1.20.1250.20">
    <property type="entry name" value="MFS general substrate transporter like domains"/>
    <property type="match status" value="1"/>
</dbReference>
<evidence type="ECO:0000313" key="2">
    <source>
        <dbReference type="EMBL" id="KGF15734.1"/>
    </source>
</evidence>
<feature type="transmembrane region" description="Helical" evidence="1">
    <location>
        <begin position="278"/>
        <end position="295"/>
    </location>
</feature>
<dbReference type="InterPro" id="IPR052528">
    <property type="entry name" value="Sugar_transport-like"/>
</dbReference>
<feature type="transmembrane region" description="Helical" evidence="1">
    <location>
        <begin position="247"/>
        <end position="266"/>
    </location>
</feature>
<dbReference type="AlphaFoldDB" id="A0A096A4C5"/>
<name>A0A096A4C5_9CORY</name>
<feature type="transmembrane region" description="Helical" evidence="1">
    <location>
        <begin position="96"/>
        <end position="116"/>
    </location>
</feature>
<evidence type="ECO:0000313" key="3">
    <source>
        <dbReference type="Proteomes" id="UP000029548"/>
    </source>
</evidence>
<keyword evidence="1" id="KW-0812">Transmembrane</keyword>
<gene>
    <name evidence="2" type="ORF">HMPREF1650_10365</name>
</gene>
<feature type="transmembrane region" description="Helical" evidence="1">
    <location>
        <begin position="161"/>
        <end position="180"/>
    </location>
</feature>
<dbReference type="Pfam" id="PF07690">
    <property type="entry name" value="MFS_1"/>
    <property type="match status" value="1"/>
</dbReference>
<feature type="transmembrane region" description="Helical" evidence="1">
    <location>
        <begin position="192"/>
        <end position="211"/>
    </location>
</feature>